<name>A0A4C1U7G2_EUMVA</name>
<accession>A0A4C1U7G2</accession>
<dbReference type="Gene3D" id="3.30.70.850">
    <property type="entry name" value="Peptidase S8, pro-domain"/>
    <property type="match status" value="1"/>
</dbReference>
<dbReference type="Proteomes" id="UP000299102">
    <property type="component" value="Unassembled WGS sequence"/>
</dbReference>
<gene>
    <name evidence="2" type="primary">Pcsk1</name>
    <name evidence="2" type="ORF">EVAR_10944_1</name>
</gene>
<comment type="caution">
    <text evidence="2">The sequence shown here is derived from an EMBL/GenBank/DDBJ whole genome shotgun (WGS) entry which is preliminary data.</text>
</comment>
<dbReference type="STRING" id="151549.A0A4C1U7G2"/>
<dbReference type="EMBL" id="BGZK01000132">
    <property type="protein sequence ID" value="GBP21766.1"/>
    <property type="molecule type" value="Genomic_DNA"/>
</dbReference>
<sequence length="154" mass="18243">MRASESTRPFHSGMVLGFPDTYVFAKDEHALRRRTADESIARLRSDHRVRWAEQLYEKSRVKRDIYDPDRLLHRVKRLQELSIPVDELNNRQPVNDSMLFNDELWSHQWYLREIKKHMATVHFTKVLELLKMRHAKVAAEDSGVFRGVMGVMTP</sequence>
<keyword evidence="3" id="KW-1185">Reference proteome</keyword>
<dbReference type="OrthoDB" id="300641at2759"/>
<dbReference type="InterPro" id="IPR032815">
    <property type="entry name" value="S8_pro-domain"/>
</dbReference>
<evidence type="ECO:0000313" key="3">
    <source>
        <dbReference type="Proteomes" id="UP000299102"/>
    </source>
</evidence>
<feature type="domain" description="Peptidase S8 pro-domain" evidence="1">
    <location>
        <begin position="13"/>
        <end position="63"/>
    </location>
</feature>
<dbReference type="InterPro" id="IPR038466">
    <property type="entry name" value="S8_pro-domain_sf"/>
</dbReference>
<dbReference type="Pfam" id="PF16470">
    <property type="entry name" value="S8_pro-domain"/>
    <property type="match status" value="1"/>
</dbReference>
<organism evidence="2 3">
    <name type="scientific">Eumeta variegata</name>
    <name type="common">Bagworm moth</name>
    <name type="synonym">Eumeta japonica</name>
    <dbReference type="NCBI Taxonomy" id="151549"/>
    <lineage>
        <taxon>Eukaryota</taxon>
        <taxon>Metazoa</taxon>
        <taxon>Ecdysozoa</taxon>
        <taxon>Arthropoda</taxon>
        <taxon>Hexapoda</taxon>
        <taxon>Insecta</taxon>
        <taxon>Pterygota</taxon>
        <taxon>Neoptera</taxon>
        <taxon>Endopterygota</taxon>
        <taxon>Lepidoptera</taxon>
        <taxon>Glossata</taxon>
        <taxon>Ditrysia</taxon>
        <taxon>Tineoidea</taxon>
        <taxon>Psychidae</taxon>
        <taxon>Oiketicinae</taxon>
        <taxon>Eumeta</taxon>
    </lineage>
</organism>
<proteinExistence type="predicted"/>
<evidence type="ECO:0000313" key="2">
    <source>
        <dbReference type="EMBL" id="GBP21766.1"/>
    </source>
</evidence>
<dbReference type="AlphaFoldDB" id="A0A4C1U7G2"/>
<reference evidence="2 3" key="1">
    <citation type="journal article" date="2019" name="Commun. Biol.">
        <title>The bagworm genome reveals a unique fibroin gene that provides high tensile strength.</title>
        <authorList>
            <person name="Kono N."/>
            <person name="Nakamura H."/>
            <person name="Ohtoshi R."/>
            <person name="Tomita M."/>
            <person name="Numata K."/>
            <person name="Arakawa K."/>
        </authorList>
    </citation>
    <scope>NUCLEOTIDE SEQUENCE [LARGE SCALE GENOMIC DNA]</scope>
</reference>
<evidence type="ECO:0000259" key="1">
    <source>
        <dbReference type="Pfam" id="PF16470"/>
    </source>
</evidence>
<protein>
    <submittedName>
        <fullName evidence="2">Neuroendocrine convertase 1</fullName>
    </submittedName>
</protein>